<dbReference type="SMART" id="SM00184">
    <property type="entry name" value="RING"/>
    <property type="match status" value="1"/>
</dbReference>
<feature type="region of interest" description="Disordered" evidence="5">
    <location>
        <begin position="768"/>
        <end position="814"/>
    </location>
</feature>
<feature type="region of interest" description="Disordered" evidence="5">
    <location>
        <begin position="423"/>
        <end position="482"/>
    </location>
</feature>
<evidence type="ECO:0000313" key="10">
    <source>
        <dbReference type="RefSeq" id="XP_022084492.1"/>
    </source>
</evidence>
<dbReference type="Gene3D" id="3.30.40.10">
    <property type="entry name" value="Zinc/RING finger domain, C3HC4 (zinc finger)"/>
    <property type="match status" value="1"/>
</dbReference>
<evidence type="ECO:0000256" key="1">
    <source>
        <dbReference type="ARBA" id="ARBA00022723"/>
    </source>
</evidence>
<dbReference type="PROSITE" id="PS50119">
    <property type="entry name" value="ZF_BBOX"/>
    <property type="match status" value="1"/>
</dbReference>
<dbReference type="OrthoDB" id="6270329at2759"/>
<evidence type="ECO:0000256" key="3">
    <source>
        <dbReference type="ARBA" id="ARBA00022833"/>
    </source>
</evidence>
<dbReference type="Proteomes" id="UP000694845">
    <property type="component" value="Unplaced"/>
</dbReference>
<dbReference type="PANTHER" id="PTHR47156">
    <property type="entry name" value="PROTEIN CBG20824"/>
    <property type="match status" value="1"/>
</dbReference>
<dbReference type="InterPro" id="IPR052667">
    <property type="entry name" value="E3_ubiquitin-ligase_RING"/>
</dbReference>
<dbReference type="PANTHER" id="PTHR47156:SF10">
    <property type="entry name" value="E3 UBIQUITIN-PROTEIN LIGASE TRIM-21-RELATED"/>
    <property type="match status" value="1"/>
</dbReference>
<feature type="compositionally biased region" description="Basic and acidic residues" evidence="5">
    <location>
        <begin position="571"/>
        <end position="587"/>
    </location>
</feature>
<dbReference type="CDD" id="cd19756">
    <property type="entry name" value="Bbox2"/>
    <property type="match status" value="1"/>
</dbReference>
<evidence type="ECO:0000259" key="7">
    <source>
        <dbReference type="PROSITE" id="PS50119"/>
    </source>
</evidence>
<dbReference type="InterPro" id="IPR000315">
    <property type="entry name" value="Znf_B-box"/>
</dbReference>
<dbReference type="InterPro" id="IPR027370">
    <property type="entry name" value="Znf-RING_euk"/>
</dbReference>
<evidence type="ECO:0000259" key="6">
    <source>
        <dbReference type="PROSITE" id="PS50089"/>
    </source>
</evidence>
<gene>
    <name evidence="9 10" type="primary">LOC110975922</name>
</gene>
<protein>
    <submittedName>
        <fullName evidence="9 10">Uncharacterized protein LOC110975922</fullName>
    </submittedName>
</protein>
<dbReference type="RefSeq" id="XP_022084492.1">
    <property type="nucleotide sequence ID" value="XM_022228800.1"/>
</dbReference>
<dbReference type="SUPFAM" id="SSF57845">
    <property type="entry name" value="B-box zinc-binding domain"/>
    <property type="match status" value="1"/>
</dbReference>
<feature type="compositionally biased region" description="Polar residues" evidence="5">
    <location>
        <begin position="788"/>
        <end position="798"/>
    </location>
</feature>
<evidence type="ECO:0000256" key="5">
    <source>
        <dbReference type="SAM" id="MobiDB-lite"/>
    </source>
</evidence>
<name>A0A8B7XXG7_ACAPL</name>
<dbReference type="InterPro" id="IPR013083">
    <property type="entry name" value="Znf_RING/FYVE/PHD"/>
</dbReference>
<dbReference type="InterPro" id="IPR017907">
    <property type="entry name" value="Znf_RING_CS"/>
</dbReference>
<evidence type="ECO:0000256" key="2">
    <source>
        <dbReference type="ARBA" id="ARBA00022771"/>
    </source>
</evidence>
<keyword evidence="8" id="KW-1185">Reference proteome</keyword>
<feature type="domain" description="RING-type" evidence="6">
    <location>
        <begin position="13"/>
        <end position="60"/>
    </location>
</feature>
<dbReference type="SMART" id="SM00336">
    <property type="entry name" value="BBOX"/>
    <property type="match status" value="1"/>
</dbReference>
<feature type="compositionally biased region" description="Polar residues" evidence="5">
    <location>
        <begin position="428"/>
        <end position="439"/>
    </location>
</feature>
<dbReference type="Gene3D" id="3.30.160.60">
    <property type="entry name" value="Classic Zinc Finger"/>
    <property type="match status" value="1"/>
</dbReference>
<dbReference type="Pfam" id="PF00643">
    <property type="entry name" value="zf-B_box"/>
    <property type="match status" value="1"/>
</dbReference>
<evidence type="ECO:0000313" key="9">
    <source>
        <dbReference type="RefSeq" id="XP_022084491.1"/>
    </source>
</evidence>
<dbReference type="AlphaFoldDB" id="A0A8B7XXG7"/>
<evidence type="ECO:0000256" key="4">
    <source>
        <dbReference type="PROSITE-ProRule" id="PRU00024"/>
    </source>
</evidence>
<dbReference type="KEGG" id="aplc:110975922"/>
<keyword evidence="1" id="KW-0479">Metal-binding</keyword>
<dbReference type="PROSITE" id="PS50089">
    <property type="entry name" value="ZF_RING_2"/>
    <property type="match status" value="1"/>
</dbReference>
<organism evidence="8 9">
    <name type="scientific">Acanthaster planci</name>
    <name type="common">Crown-of-thorns starfish</name>
    <dbReference type="NCBI Taxonomy" id="133434"/>
    <lineage>
        <taxon>Eukaryota</taxon>
        <taxon>Metazoa</taxon>
        <taxon>Echinodermata</taxon>
        <taxon>Eleutherozoa</taxon>
        <taxon>Asterozoa</taxon>
        <taxon>Asteroidea</taxon>
        <taxon>Valvatacea</taxon>
        <taxon>Valvatida</taxon>
        <taxon>Acanthasteridae</taxon>
        <taxon>Acanthaster</taxon>
    </lineage>
</organism>
<reference evidence="9 10" key="1">
    <citation type="submission" date="2025-04" db="UniProtKB">
        <authorList>
            <consortium name="RefSeq"/>
        </authorList>
    </citation>
    <scope>IDENTIFICATION</scope>
</reference>
<dbReference type="Pfam" id="PF13445">
    <property type="entry name" value="zf-RING_UBOX"/>
    <property type="match status" value="1"/>
</dbReference>
<dbReference type="GO" id="GO:0008270">
    <property type="term" value="F:zinc ion binding"/>
    <property type="evidence" value="ECO:0007669"/>
    <property type="project" value="UniProtKB-KW"/>
</dbReference>
<keyword evidence="2 4" id="KW-0863">Zinc-finger</keyword>
<dbReference type="OMA" id="RDLRPCT"/>
<feature type="domain" description="B box-type" evidence="7">
    <location>
        <begin position="100"/>
        <end position="142"/>
    </location>
</feature>
<proteinExistence type="predicted"/>
<dbReference type="InterPro" id="IPR001841">
    <property type="entry name" value="Znf_RING"/>
</dbReference>
<keyword evidence="3" id="KW-0862">Zinc</keyword>
<dbReference type="GeneID" id="110975922"/>
<dbReference type="RefSeq" id="XP_022084491.1">
    <property type="nucleotide sequence ID" value="XM_022228799.1"/>
</dbReference>
<dbReference type="PROSITE" id="PS00518">
    <property type="entry name" value="ZF_RING_1"/>
    <property type="match status" value="1"/>
</dbReference>
<sequence>MASVFDEQRGRLCTVCYHQFSCHGDAVPRILTCGHSFCTGCLSRLLGQLAHGHIRCPTCKGDTLVPGLSNDINKLSKNFGVLEILESIDEGTRAAGNSANQIPLCADHDNEPMKVFCIQDDQLICIYCQVYGSHQGHQCQLVSILAEENRKTIRSFIERLGNQKDSMVAVSQAVTDTAGAVQIKEDRLMYEVTRHFEMLRRKLYQRENQVKILLRNRISAKVMLLDKQKRKLHELISKVDQLSALCQSILTGQDYELVQQKTKLETDFQSLSSSIEERDLRPCTKDDLHCHLDPSMLVQVSSHGMLVKEPVYRPSSDILTNESVASASTTITSVSETVGSTSNADKQEGDCEHIEWPAEMEVSGRNTRQQNSSSDVIIICDDMDLETAASSSDHIVTAYQQQPQQHPPACCCQASSQHTCASSSSRQACSTGSRTQSGMNRHRAARGSPSQNLRRLRAPVHVEGNPPTNREEHSSSSDEDDNHYLSVSELSDMELERPLRSAWTNRGGWSSTAAVSTSTQPAECDTPSVLVEGTPEGAVGEVPSRVGMAVTDDEGVVQENAEEPASAVHGGGDKTQRGEVEERRDEGDPWEVNATLSPRRLRRQGHSSSQHQRFKGSLVCSVFSCTSSNCSFYVRCKNCSRLFCQKCVSTSISARRCYKRPRGHSFMYIPLNPGNTSANNNQQLHQRIHHLLHHSHQRGACLRQYERQPGTRHGPTESQTPAPSDSWYCLQCLTVNQSQTGIQRCVSCGQINESSRQVEHETELMTFPLSQDSSAPQPPQEGDRAQGTEAQQNAPDLTTESHDAEITLENFQFG</sequence>
<accession>A0A8B7XXG7</accession>
<feature type="region of interest" description="Disordered" evidence="5">
    <location>
        <begin position="561"/>
        <end position="608"/>
    </location>
</feature>
<evidence type="ECO:0000313" key="8">
    <source>
        <dbReference type="Proteomes" id="UP000694845"/>
    </source>
</evidence>
<dbReference type="SUPFAM" id="SSF57850">
    <property type="entry name" value="RING/U-box"/>
    <property type="match status" value="1"/>
</dbReference>